<dbReference type="AlphaFoldDB" id="A0A084G1P0"/>
<feature type="compositionally biased region" description="Low complexity" evidence="1">
    <location>
        <begin position="212"/>
        <end position="244"/>
    </location>
</feature>
<feature type="compositionally biased region" description="Low complexity" evidence="1">
    <location>
        <begin position="358"/>
        <end position="371"/>
    </location>
</feature>
<name>A0A084G1P0_PSEDA</name>
<accession>A0A084G1P0</accession>
<evidence type="ECO:0000313" key="2">
    <source>
        <dbReference type="EMBL" id="KEZ41252.1"/>
    </source>
</evidence>
<feature type="compositionally biased region" description="Basic and acidic residues" evidence="1">
    <location>
        <begin position="854"/>
        <end position="876"/>
    </location>
</feature>
<comment type="caution">
    <text evidence="2">The sequence shown here is derived from an EMBL/GenBank/DDBJ whole genome shotgun (WGS) entry which is preliminary data.</text>
</comment>
<dbReference type="Proteomes" id="UP000028545">
    <property type="component" value="Unassembled WGS sequence"/>
</dbReference>
<evidence type="ECO:0000313" key="3">
    <source>
        <dbReference type="Proteomes" id="UP000028545"/>
    </source>
</evidence>
<dbReference type="EMBL" id="JOWA01000110">
    <property type="protein sequence ID" value="KEZ41252.1"/>
    <property type="molecule type" value="Genomic_DNA"/>
</dbReference>
<protein>
    <submittedName>
        <fullName evidence="2">Uncharacterized protein</fullName>
    </submittedName>
</protein>
<dbReference type="OrthoDB" id="5366163at2759"/>
<feature type="region of interest" description="Disordered" evidence="1">
    <location>
        <begin position="101"/>
        <end position="146"/>
    </location>
</feature>
<dbReference type="KEGG" id="sapo:SAPIO_CDS7342"/>
<feature type="region of interest" description="Disordered" evidence="1">
    <location>
        <begin position="347"/>
        <end position="373"/>
    </location>
</feature>
<feature type="compositionally biased region" description="Pro residues" evidence="1">
    <location>
        <begin position="121"/>
        <end position="131"/>
    </location>
</feature>
<dbReference type="HOGENOM" id="CLU_012924_0_0_1"/>
<keyword evidence="3" id="KW-1185">Reference proteome</keyword>
<evidence type="ECO:0000256" key="1">
    <source>
        <dbReference type="SAM" id="MobiDB-lite"/>
    </source>
</evidence>
<feature type="compositionally biased region" description="Low complexity" evidence="1">
    <location>
        <begin position="106"/>
        <end position="120"/>
    </location>
</feature>
<dbReference type="VEuPathDB" id="FungiDB:SAPIO_CDS7342"/>
<feature type="region of interest" description="Disordered" evidence="1">
    <location>
        <begin position="852"/>
        <end position="886"/>
    </location>
</feature>
<dbReference type="OMA" id="ICGYRPK"/>
<feature type="region of interest" description="Disordered" evidence="1">
    <location>
        <begin position="176"/>
        <end position="250"/>
    </location>
</feature>
<dbReference type="RefSeq" id="XP_016641051.1">
    <property type="nucleotide sequence ID" value="XM_016789224.1"/>
</dbReference>
<organism evidence="2 3">
    <name type="scientific">Pseudallescheria apiosperma</name>
    <name type="common">Scedosporium apiospermum</name>
    <dbReference type="NCBI Taxonomy" id="563466"/>
    <lineage>
        <taxon>Eukaryota</taxon>
        <taxon>Fungi</taxon>
        <taxon>Dikarya</taxon>
        <taxon>Ascomycota</taxon>
        <taxon>Pezizomycotina</taxon>
        <taxon>Sordariomycetes</taxon>
        <taxon>Hypocreomycetidae</taxon>
        <taxon>Microascales</taxon>
        <taxon>Microascaceae</taxon>
        <taxon>Scedosporium</taxon>
    </lineage>
</organism>
<dbReference type="GeneID" id="27726414"/>
<gene>
    <name evidence="2" type="ORF">SAPIO_CDS7342</name>
</gene>
<feature type="region of interest" description="Disordered" evidence="1">
    <location>
        <begin position="59"/>
        <end position="81"/>
    </location>
</feature>
<reference evidence="2 3" key="1">
    <citation type="journal article" date="2014" name="Genome Announc.">
        <title>Draft genome sequence of the pathogenic fungus Scedosporium apiospermum.</title>
        <authorList>
            <person name="Vandeputte P."/>
            <person name="Ghamrawi S."/>
            <person name="Rechenmann M."/>
            <person name="Iltis A."/>
            <person name="Giraud S."/>
            <person name="Fleury M."/>
            <person name="Thornton C."/>
            <person name="Delhaes L."/>
            <person name="Meyer W."/>
            <person name="Papon N."/>
            <person name="Bouchara J.P."/>
        </authorList>
    </citation>
    <scope>NUCLEOTIDE SEQUENCE [LARGE SCALE GENOMIC DNA]</scope>
    <source>
        <strain evidence="2 3">IHEM 14462</strain>
    </source>
</reference>
<proteinExistence type="predicted"/>
<sequence length="886" mass="97847">MLRHLYSCEELESGEYWCYECGKVENFTDAKCKRCLGHPTKRRKMLSMAKTFFTSLGHKSKKDAMLNSPPEDDLNPPPSYDSLAIELCTTSEIHEIDSIEIPTLNPAPRSQPQRISSQGQPPRPRPGPEPSPFLSMISPRPTPPCIVPAELENRMMMNPAGPDGVVMSWINDPTAYIPSDFTNPDRRSIVSLSSHTGDERRVKTRSKTLAPSSSLRSNASNSSTNSTNSTSSTSTTDSAQTANTEFSISPSEWGDVWPLPSMDADLDSPMSNFLYQAKYESKDLHQASPFGSPMDDDLVLADVISELPADYPPFSSLPNATGDLLDPTALLTFDTCDLDSGMTPTLTDLVSSNGGGDSSITSPSSASGPSTFDFPRLPHTDPPLLVMSIWETLQAHVSSSKIKLQPLDTNSLALRFSAMDPSEVVSIGHTTLNRLLNNEAPESPLSLLCFVHMAYSYFLVVHEEDAQTYSKDLFLQALSYARSFTTSSANEYLEVTRTLWQPDNFETFEYGDLLSLGIQLPITPTRFFSSTSAKGKERMGEFGSQPQKVDSLVGVAQHLLDEFEYSVLPGNAPQILETLASDLWTAHLEESSLPCRIGNPMFSVSVSTIVDIMRRKFDSIPDLTAALSTVRNRVTKGQISTVRRAELELLQAANGSIPSMAFMMDYAPFVRRQCDALYGNLSLSATPRSTYYSHATNLIESIITSISPRQKPQDLNDLFNSLTDQFIFDGGDPSLQYGLQQSEIESPLIDSGAASVKAISSGLPSPEQQLPEHVTRDEPAQNYAQVKKSAEPEIRPEPQKIEADACCEICGYRPKGDPQWFKGSMAKHKKLQHSKAPPRIYKCPYPGCTSQYKNRPDNLRQHQLDKGHFVDGENASRRPTKRKKLE</sequence>